<dbReference type="PANTHER" id="PTHR31589:SF57">
    <property type="entry name" value="OS06G0474500 PROTEIN"/>
    <property type="match status" value="1"/>
</dbReference>
<evidence type="ECO:0000313" key="4">
    <source>
        <dbReference type="Proteomes" id="UP001161247"/>
    </source>
</evidence>
<dbReference type="Pfam" id="PF14365">
    <property type="entry name" value="Neprosin_AP"/>
    <property type="match status" value="1"/>
</dbReference>
<dbReference type="InterPro" id="IPR002182">
    <property type="entry name" value="NB-ARC"/>
</dbReference>
<evidence type="ECO:0000313" key="3">
    <source>
        <dbReference type="EMBL" id="CAI9109245.1"/>
    </source>
</evidence>
<dbReference type="InterPro" id="IPR025521">
    <property type="entry name" value="Neprosin_propep"/>
</dbReference>
<dbReference type="Pfam" id="PF03080">
    <property type="entry name" value="Neprosin"/>
    <property type="match status" value="1"/>
</dbReference>
<dbReference type="Gene3D" id="3.90.1320.10">
    <property type="entry name" value="Outer-capsid protein sigma 3, large lobe"/>
    <property type="match status" value="1"/>
</dbReference>
<feature type="region of interest" description="Disordered" evidence="1">
    <location>
        <begin position="536"/>
        <end position="556"/>
    </location>
</feature>
<dbReference type="PANTHER" id="PTHR31589">
    <property type="entry name" value="PROTEIN, PUTATIVE (DUF239)-RELATED-RELATED"/>
    <property type="match status" value="1"/>
</dbReference>
<dbReference type="InterPro" id="IPR032675">
    <property type="entry name" value="LRR_dom_sf"/>
</dbReference>
<dbReference type="Gene3D" id="3.40.50.300">
    <property type="entry name" value="P-loop containing nucleotide triphosphate hydrolases"/>
    <property type="match status" value="1"/>
</dbReference>
<dbReference type="GO" id="GO:0043531">
    <property type="term" value="F:ADP binding"/>
    <property type="evidence" value="ECO:0007669"/>
    <property type="project" value="InterPro"/>
</dbReference>
<dbReference type="InterPro" id="IPR027417">
    <property type="entry name" value="P-loop_NTPase"/>
</dbReference>
<dbReference type="EMBL" id="OX459123">
    <property type="protein sequence ID" value="CAI9109245.1"/>
    <property type="molecule type" value="Genomic_DNA"/>
</dbReference>
<reference evidence="3" key="1">
    <citation type="submission" date="2023-03" db="EMBL/GenBank/DDBJ databases">
        <authorList>
            <person name="Julca I."/>
        </authorList>
    </citation>
    <scope>NUCLEOTIDE SEQUENCE</scope>
</reference>
<dbReference type="PROSITE" id="PS52045">
    <property type="entry name" value="NEPROSIN_PEP_CD"/>
    <property type="match status" value="1"/>
</dbReference>
<gene>
    <name evidence="3" type="ORF">OLC1_LOCUS17183</name>
</gene>
<evidence type="ECO:0000256" key="1">
    <source>
        <dbReference type="SAM" id="MobiDB-lite"/>
    </source>
</evidence>
<dbReference type="InterPro" id="IPR053168">
    <property type="entry name" value="Glutamic_endopeptidase"/>
</dbReference>
<dbReference type="Pfam" id="PF00931">
    <property type="entry name" value="NB-ARC"/>
    <property type="match status" value="1"/>
</dbReference>
<dbReference type="Proteomes" id="UP001161247">
    <property type="component" value="Chromosome 6"/>
</dbReference>
<keyword evidence="4" id="KW-1185">Reference proteome</keyword>
<proteinExistence type="predicted"/>
<dbReference type="InterPro" id="IPR004314">
    <property type="entry name" value="Neprosin"/>
</dbReference>
<feature type="domain" description="Neprosin PEP catalytic" evidence="2">
    <location>
        <begin position="551"/>
        <end position="808"/>
    </location>
</feature>
<dbReference type="PRINTS" id="PR00364">
    <property type="entry name" value="DISEASERSIST"/>
</dbReference>
<sequence>MTEEVVGFQIDAKSIINRLRRGSKQLRIVTILGMPRLGKTTLATKVYNDHSISGHFSVCARTTMSETVNKMKMLLDLRKQTDPEKFSEVTDEMTEQDLADKVRRSLKGRPYLILLDDVWDIEAWDSLQESFPDDSMGSRILLTSRCLDISPQSMLDENPHEIRPLNEEESLELFQKKCVAAYGPLPPLGDLGTQIANFCKGLPLTILIVAGFLALVEAEDWAKVVESKVFFPHVRSLRFMYKEVSISQNISFAAHIYKLLRVLDLEQIDAGSVFPNEIGLLVQLAFLVIRGDPAIDRFRKKNRYSSSDLYELETISGLLIYYKDGMEGLLKKFPNIRKLKCELSKFDGFVGNIIKVVVPDYLNESAEITSHVFITTWRMEEEEFSKLRILKLKSRTLLSWSSDSDNQLGCLEKLVLNFCSSLTEMPICLDNISTLTMIEVAWCSDDVVESVKEIEEVEQEDLRNSDLKQPAFDHPLLKNHTIHTAPSFYPQGIFPDGGDSTNQITQLWQLKGSCPEGTIPIRRTKTDQEVINKYAKKRPPGSSSYRSSSSTNVTEGHEHVGAHVHDHYYHGAKASINVWQPYVQNDGEFSLAQIWVLRGSNSNLNTIEAGWQVFPGFYQDNRTRLFIYWTYDDYQHGCYNLMCPGFVQVSKRIVVGGTFGPVSTYHGDQFHIDLFIWKDSTQKSWWVSYQNVAFGYWPDFLFTNLKESADEIQWGGEVVNKKPNDQHTKTQMGSGHFAHKEGHGGSSYFKNLQVLDEFDNLRPAGEDDEIYTLVDSEADGCYDIALYKNRNDGDHFYFGGPGRNPKCP</sequence>
<dbReference type="Gene3D" id="3.80.10.10">
    <property type="entry name" value="Ribonuclease Inhibitor"/>
    <property type="match status" value="1"/>
</dbReference>
<organism evidence="3 4">
    <name type="scientific">Oldenlandia corymbosa var. corymbosa</name>
    <dbReference type="NCBI Taxonomy" id="529605"/>
    <lineage>
        <taxon>Eukaryota</taxon>
        <taxon>Viridiplantae</taxon>
        <taxon>Streptophyta</taxon>
        <taxon>Embryophyta</taxon>
        <taxon>Tracheophyta</taxon>
        <taxon>Spermatophyta</taxon>
        <taxon>Magnoliopsida</taxon>
        <taxon>eudicotyledons</taxon>
        <taxon>Gunneridae</taxon>
        <taxon>Pentapetalae</taxon>
        <taxon>asterids</taxon>
        <taxon>lamiids</taxon>
        <taxon>Gentianales</taxon>
        <taxon>Rubiaceae</taxon>
        <taxon>Rubioideae</taxon>
        <taxon>Spermacoceae</taxon>
        <taxon>Hedyotis-Oldenlandia complex</taxon>
        <taxon>Oldenlandia</taxon>
    </lineage>
</organism>
<accession>A0AAV1DN03</accession>
<name>A0AAV1DN03_OLDCO</name>
<evidence type="ECO:0000259" key="2">
    <source>
        <dbReference type="PROSITE" id="PS52045"/>
    </source>
</evidence>
<dbReference type="SUPFAM" id="SSF52047">
    <property type="entry name" value="RNI-like"/>
    <property type="match status" value="1"/>
</dbReference>
<dbReference type="AlphaFoldDB" id="A0AAV1DN03"/>
<dbReference type="SUPFAM" id="SSF52540">
    <property type="entry name" value="P-loop containing nucleoside triphosphate hydrolases"/>
    <property type="match status" value="1"/>
</dbReference>
<protein>
    <submittedName>
        <fullName evidence="3">OLC1v1009030C1</fullName>
    </submittedName>
</protein>